<keyword evidence="1" id="KW-1133">Transmembrane helix</keyword>
<reference evidence="2" key="1">
    <citation type="submission" date="2021-05" db="EMBL/GenBank/DDBJ databases">
        <authorList>
            <person name="Alioto T."/>
            <person name="Alioto T."/>
            <person name="Gomez Garrido J."/>
        </authorList>
    </citation>
    <scope>NUCLEOTIDE SEQUENCE</scope>
</reference>
<dbReference type="AlphaFoldDB" id="A0A8D8QEY1"/>
<sequence length="105" mass="12621">MFLSASSLSMWTDLTLNYLRNFIVFGLVPFEKLVHWTVWIQIIVFWFSWSIVIIYSHRGTFYFIFYSVSSLSKQAVFTLNYLSNVVSFLHFEWSWHEFGFIFGFS</sequence>
<name>A0A8D8QEY1_9HEMI</name>
<proteinExistence type="predicted"/>
<organism evidence="2">
    <name type="scientific">Cacopsylla melanoneura</name>
    <dbReference type="NCBI Taxonomy" id="428564"/>
    <lineage>
        <taxon>Eukaryota</taxon>
        <taxon>Metazoa</taxon>
        <taxon>Ecdysozoa</taxon>
        <taxon>Arthropoda</taxon>
        <taxon>Hexapoda</taxon>
        <taxon>Insecta</taxon>
        <taxon>Pterygota</taxon>
        <taxon>Neoptera</taxon>
        <taxon>Paraneoptera</taxon>
        <taxon>Hemiptera</taxon>
        <taxon>Sternorrhyncha</taxon>
        <taxon>Psylloidea</taxon>
        <taxon>Psyllidae</taxon>
        <taxon>Psyllinae</taxon>
        <taxon>Cacopsylla</taxon>
    </lineage>
</organism>
<feature type="transmembrane region" description="Helical" evidence="1">
    <location>
        <begin position="36"/>
        <end position="55"/>
    </location>
</feature>
<accession>A0A8D8QEY1</accession>
<evidence type="ECO:0000256" key="1">
    <source>
        <dbReference type="SAM" id="Phobius"/>
    </source>
</evidence>
<keyword evidence="1" id="KW-0812">Transmembrane</keyword>
<evidence type="ECO:0000313" key="2">
    <source>
        <dbReference type="EMBL" id="CAG6630564.1"/>
    </source>
</evidence>
<dbReference type="EMBL" id="HBUF01074181">
    <property type="protein sequence ID" value="CAG6630564.1"/>
    <property type="molecule type" value="Transcribed_RNA"/>
</dbReference>
<keyword evidence="1" id="KW-0472">Membrane</keyword>
<protein>
    <submittedName>
        <fullName evidence="2">Uncharacterized protein</fullName>
    </submittedName>
</protein>